<gene>
    <name evidence="1" type="ORF">PECUL_23A014373</name>
</gene>
<accession>A0AAD1W6L6</accession>
<sequence length="222" mass="25556">MAQGITILERTAPPIWLALEDACLTQGTVEEALWANFNRRPKNLDMLPPTNLLIRIWSQAVLKLGVNSDLMYAAPLQTLTLHTTDMCLDTWIRHGISYVNTLFGNAAIVPFPVLQQTFTLPSRELFTYLRIKNILHEQKLHTGRISPMSRFALKCQGKLKGIKALSFCYTSLMHLGDKELPPYMRLWEKDLNIKIHQNTWQLALERVKKPHTVWPIEKRSVN</sequence>
<evidence type="ECO:0000313" key="1">
    <source>
        <dbReference type="EMBL" id="CAH2294094.1"/>
    </source>
</evidence>
<keyword evidence="2" id="KW-1185">Reference proteome</keyword>
<organism evidence="1 2">
    <name type="scientific">Pelobates cultripes</name>
    <name type="common">Western spadefoot toad</name>
    <dbReference type="NCBI Taxonomy" id="61616"/>
    <lineage>
        <taxon>Eukaryota</taxon>
        <taxon>Metazoa</taxon>
        <taxon>Chordata</taxon>
        <taxon>Craniata</taxon>
        <taxon>Vertebrata</taxon>
        <taxon>Euteleostomi</taxon>
        <taxon>Amphibia</taxon>
        <taxon>Batrachia</taxon>
        <taxon>Anura</taxon>
        <taxon>Pelobatoidea</taxon>
        <taxon>Pelobatidae</taxon>
        <taxon>Pelobates</taxon>
    </lineage>
</organism>
<dbReference type="Proteomes" id="UP001295444">
    <property type="component" value="Chromosome 05"/>
</dbReference>
<proteinExistence type="predicted"/>
<evidence type="ECO:0008006" key="3">
    <source>
        <dbReference type="Google" id="ProtNLM"/>
    </source>
</evidence>
<evidence type="ECO:0000313" key="2">
    <source>
        <dbReference type="Proteomes" id="UP001295444"/>
    </source>
</evidence>
<name>A0AAD1W6L6_PELCU</name>
<reference evidence="1" key="1">
    <citation type="submission" date="2022-03" db="EMBL/GenBank/DDBJ databases">
        <authorList>
            <person name="Alioto T."/>
            <person name="Alioto T."/>
            <person name="Gomez Garrido J."/>
        </authorList>
    </citation>
    <scope>NUCLEOTIDE SEQUENCE</scope>
</reference>
<dbReference type="AlphaFoldDB" id="A0AAD1W6L6"/>
<dbReference type="EMBL" id="OW240916">
    <property type="protein sequence ID" value="CAH2294094.1"/>
    <property type="molecule type" value="Genomic_DNA"/>
</dbReference>
<protein>
    <recommendedName>
        <fullName evidence="3">Reverse transcriptase</fullName>
    </recommendedName>
</protein>